<proteinExistence type="predicted"/>
<dbReference type="EMBL" id="CP086239">
    <property type="protein sequence ID" value="WAG62744.1"/>
    <property type="molecule type" value="Genomic_DNA"/>
</dbReference>
<name>A0AA47EM32_9CLOT</name>
<dbReference type="PANTHER" id="PTHR34986">
    <property type="entry name" value="EVOLVED BETA-GALACTOSIDASE SUBUNIT BETA"/>
    <property type="match status" value="1"/>
</dbReference>
<dbReference type="InterPro" id="IPR004375">
    <property type="entry name" value="NanQ/TabA/YiaL"/>
</dbReference>
<gene>
    <name evidence="1" type="ORF">LL038_11135</name>
</gene>
<dbReference type="Proteomes" id="UP001164733">
    <property type="component" value="Chromosome"/>
</dbReference>
<dbReference type="NCBIfam" id="TIGR00022">
    <property type="entry name" value="YhcH/YjgK/YiaL family protein"/>
    <property type="match status" value="1"/>
</dbReference>
<dbReference type="PANTHER" id="PTHR34986:SF1">
    <property type="entry name" value="PROTEIN YIAL"/>
    <property type="match status" value="1"/>
</dbReference>
<accession>A0AA47EM32</accession>
<protein>
    <submittedName>
        <fullName evidence="1">YhcH/YjgK/YiaL family protein</fullName>
    </submittedName>
</protein>
<dbReference type="AlphaFoldDB" id="A0AA47EM32"/>
<sequence length="156" mass="18109">MIFGNINNICDIEKVCSKSIIKAINYLKNNDFVNMKTGVYNIMGDDIIAQVVDRETKFKKEAIAEIHRKYVEIQFSVLGNEIIGYARDTFNNIICEELLEEKDSIFYNEVENEFDLIMVKGSFAIFFPQDVHRPWCICNQQGIVRKVNIKIKMSVI</sequence>
<reference evidence="1" key="1">
    <citation type="submission" date="2021-11" db="EMBL/GenBank/DDBJ databases">
        <title>Clostridia strains as spoilage organisms.</title>
        <authorList>
            <person name="Wambui J."/>
            <person name="Stevens M.J.A."/>
            <person name="Stephan R."/>
        </authorList>
    </citation>
    <scope>NUCLEOTIDE SEQUENCE</scope>
    <source>
        <strain evidence="1">CF009</strain>
    </source>
</reference>
<dbReference type="RefSeq" id="WP_216125126.1">
    <property type="nucleotide sequence ID" value="NZ_CP086239.1"/>
</dbReference>
<evidence type="ECO:0000313" key="2">
    <source>
        <dbReference type="Proteomes" id="UP001164733"/>
    </source>
</evidence>
<dbReference type="GO" id="GO:0005829">
    <property type="term" value="C:cytosol"/>
    <property type="evidence" value="ECO:0007669"/>
    <property type="project" value="TreeGrafter"/>
</dbReference>
<organism evidence="1 2">
    <name type="scientific">Clostridium estertheticum</name>
    <dbReference type="NCBI Taxonomy" id="238834"/>
    <lineage>
        <taxon>Bacteria</taxon>
        <taxon>Bacillati</taxon>
        <taxon>Bacillota</taxon>
        <taxon>Clostridia</taxon>
        <taxon>Eubacteriales</taxon>
        <taxon>Clostridiaceae</taxon>
        <taxon>Clostridium</taxon>
    </lineage>
</organism>
<dbReference type="Pfam" id="PF04074">
    <property type="entry name" value="DUF386"/>
    <property type="match status" value="1"/>
</dbReference>
<evidence type="ECO:0000313" key="1">
    <source>
        <dbReference type="EMBL" id="WAG62744.1"/>
    </source>
</evidence>